<dbReference type="HOGENOM" id="CLU_1547672_0_0_1"/>
<dbReference type="EnsemblFungi" id="EJT67983">
    <property type="protein sequence ID" value="EJT67983"/>
    <property type="gene ID" value="GGTG_14440"/>
</dbReference>
<dbReference type="OrthoDB" id="5986190at2759"/>
<reference evidence="1" key="3">
    <citation type="submission" date="2010-09" db="EMBL/GenBank/DDBJ databases">
        <title>Annotation of Gaeumannomyces graminis var. tritici R3-111a-1.</title>
        <authorList>
            <consortium name="The Broad Institute Genome Sequencing Platform"/>
            <person name="Ma L.-J."/>
            <person name="Dead R."/>
            <person name="Young S.K."/>
            <person name="Zeng Q."/>
            <person name="Gargeya S."/>
            <person name="Fitzgerald M."/>
            <person name="Haas B."/>
            <person name="Abouelleil A."/>
            <person name="Alvarado L."/>
            <person name="Arachchi H.M."/>
            <person name="Berlin A."/>
            <person name="Brown A."/>
            <person name="Chapman S.B."/>
            <person name="Chen Z."/>
            <person name="Dunbar C."/>
            <person name="Freedman E."/>
            <person name="Gearin G."/>
            <person name="Gellesch M."/>
            <person name="Goldberg J."/>
            <person name="Griggs A."/>
            <person name="Gujja S."/>
            <person name="Heiman D."/>
            <person name="Howarth C."/>
            <person name="Larson L."/>
            <person name="Lui A."/>
            <person name="MacDonald P.J.P."/>
            <person name="Mehta T."/>
            <person name="Montmayeur A."/>
            <person name="Murphy C."/>
            <person name="Neiman D."/>
            <person name="Pearson M."/>
            <person name="Priest M."/>
            <person name="Roberts A."/>
            <person name="Saif S."/>
            <person name="Shea T."/>
            <person name="Shenoy N."/>
            <person name="Sisk P."/>
            <person name="Stolte C."/>
            <person name="Sykes S."/>
            <person name="Yandava C."/>
            <person name="Wortman J."/>
            <person name="Nusbaum C."/>
            <person name="Birren B."/>
        </authorList>
    </citation>
    <scope>NUCLEOTIDE SEQUENCE</scope>
    <source>
        <strain evidence="1">R3-111a-1</strain>
    </source>
</reference>
<sequence length="173" mass="19618">MWLRREDGLKDKFKRQFVERMAAAFPTGDYSNWEQCRQLFAHVKAAADHGPVEETEEWANPMYNGGWYALSQGQYEVAERMVSKAQRSYEKRLGRDDKRTLASTSMLAEVYLGKGLWEKAESLGVQVMETSKAKFGVDHPSTLTSMANLASTYSNQGRKPRIDIYEPRPVGGG</sequence>
<protein>
    <submittedName>
        <fullName evidence="1 2">Uncharacterized protein</fullName>
    </submittedName>
</protein>
<organism evidence="1">
    <name type="scientific">Gaeumannomyces tritici (strain R3-111a-1)</name>
    <name type="common">Wheat and barley take-all root rot fungus</name>
    <name type="synonym">Gaeumannomyces graminis var. tritici</name>
    <dbReference type="NCBI Taxonomy" id="644352"/>
    <lineage>
        <taxon>Eukaryota</taxon>
        <taxon>Fungi</taxon>
        <taxon>Dikarya</taxon>
        <taxon>Ascomycota</taxon>
        <taxon>Pezizomycotina</taxon>
        <taxon>Sordariomycetes</taxon>
        <taxon>Sordariomycetidae</taxon>
        <taxon>Magnaporthales</taxon>
        <taxon>Magnaporthaceae</taxon>
        <taxon>Gaeumannomyces</taxon>
    </lineage>
</organism>
<dbReference type="PANTHER" id="PTHR46082:SF11">
    <property type="entry name" value="AAA+ ATPASE DOMAIN-CONTAINING PROTEIN-RELATED"/>
    <property type="match status" value="1"/>
</dbReference>
<dbReference type="AlphaFoldDB" id="J3PLG7"/>
<dbReference type="SUPFAM" id="SSF48452">
    <property type="entry name" value="TPR-like"/>
    <property type="match status" value="1"/>
</dbReference>
<gene>
    <name evidence="2" type="primary">20354898</name>
    <name evidence="1" type="ORF">GGTG_14440</name>
</gene>
<dbReference type="eggNOG" id="KOG1840">
    <property type="taxonomic scope" value="Eukaryota"/>
</dbReference>
<dbReference type="STRING" id="644352.J3PLG7"/>
<reference evidence="3" key="1">
    <citation type="submission" date="2010-07" db="EMBL/GenBank/DDBJ databases">
        <title>The genome sequence of Gaeumannomyces graminis var. tritici strain R3-111a-1.</title>
        <authorList>
            <consortium name="The Broad Institute Genome Sequencing Platform"/>
            <person name="Ma L.-J."/>
            <person name="Dead R."/>
            <person name="Young S."/>
            <person name="Zeng Q."/>
            <person name="Koehrsen M."/>
            <person name="Alvarado L."/>
            <person name="Berlin A."/>
            <person name="Chapman S.B."/>
            <person name="Chen Z."/>
            <person name="Freedman E."/>
            <person name="Gellesch M."/>
            <person name="Goldberg J."/>
            <person name="Griggs A."/>
            <person name="Gujja S."/>
            <person name="Heilman E.R."/>
            <person name="Heiman D."/>
            <person name="Hepburn T."/>
            <person name="Howarth C."/>
            <person name="Jen D."/>
            <person name="Larson L."/>
            <person name="Mehta T."/>
            <person name="Neiman D."/>
            <person name="Pearson M."/>
            <person name="Roberts A."/>
            <person name="Saif S."/>
            <person name="Shea T."/>
            <person name="Shenoy N."/>
            <person name="Sisk P."/>
            <person name="Stolte C."/>
            <person name="Sykes S."/>
            <person name="Walk T."/>
            <person name="White J."/>
            <person name="Yandava C."/>
            <person name="Haas B."/>
            <person name="Nusbaum C."/>
            <person name="Birren B."/>
        </authorList>
    </citation>
    <scope>NUCLEOTIDE SEQUENCE [LARGE SCALE GENOMIC DNA]</scope>
    <source>
        <strain evidence="3">R3-111a-1</strain>
    </source>
</reference>
<dbReference type="Proteomes" id="UP000006039">
    <property type="component" value="Unassembled WGS sequence"/>
</dbReference>
<dbReference type="Pfam" id="PF13424">
    <property type="entry name" value="TPR_12"/>
    <property type="match status" value="1"/>
</dbReference>
<dbReference type="InterPro" id="IPR053137">
    <property type="entry name" value="NLR-like"/>
</dbReference>
<dbReference type="EMBL" id="GL385831">
    <property type="protein sequence ID" value="EJT67983.1"/>
    <property type="molecule type" value="Genomic_DNA"/>
</dbReference>
<reference evidence="2" key="4">
    <citation type="journal article" date="2015" name="G3 (Bethesda)">
        <title>Genome sequences of three phytopathogenic species of the Magnaporthaceae family of fungi.</title>
        <authorList>
            <person name="Okagaki L.H."/>
            <person name="Nunes C.C."/>
            <person name="Sailsbery J."/>
            <person name="Clay B."/>
            <person name="Brown D."/>
            <person name="John T."/>
            <person name="Oh Y."/>
            <person name="Young N."/>
            <person name="Fitzgerald M."/>
            <person name="Haas B.J."/>
            <person name="Zeng Q."/>
            <person name="Young S."/>
            <person name="Adiconis X."/>
            <person name="Fan L."/>
            <person name="Levin J.Z."/>
            <person name="Mitchell T.K."/>
            <person name="Okubara P.A."/>
            <person name="Farman M.L."/>
            <person name="Kohn L.M."/>
            <person name="Birren B."/>
            <person name="Ma L.-J."/>
            <person name="Dean R.A."/>
        </authorList>
    </citation>
    <scope>NUCLEOTIDE SEQUENCE</scope>
    <source>
        <strain evidence="2">R3-111a-1</strain>
    </source>
</reference>
<dbReference type="RefSeq" id="XP_009230629.1">
    <property type="nucleotide sequence ID" value="XM_009232365.1"/>
</dbReference>
<evidence type="ECO:0000313" key="2">
    <source>
        <dbReference type="EnsemblFungi" id="EJT67983"/>
    </source>
</evidence>
<dbReference type="PANTHER" id="PTHR46082">
    <property type="entry name" value="ATP/GTP-BINDING PROTEIN-RELATED"/>
    <property type="match status" value="1"/>
</dbReference>
<dbReference type="VEuPathDB" id="FungiDB:GGTG_14440"/>
<evidence type="ECO:0000313" key="3">
    <source>
        <dbReference type="Proteomes" id="UP000006039"/>
    </source>
</evidence>
<evidence type="ECO:0000313" key="1">
    <source>
        <dbReference type="EMBL" id="EJT67983.1"/>
    </source>
</evidence>
<accession>J3PLG7</accession>
<name>J3PLG7_GAET3</name>
<proteinExistence type="predicted"/>
<dbReference type="GeneID" id="20354898"/>
<reference evidence="1" key="2">
    <citation type="submission" date="2010-07" db="EMBL/GenBank/DDBJ databases">
        <authorList>
            <consortium name="The Broad Institute Genome Sequencing Platform"/>
            <consortium name="Broad Institute Genome Sequencing Center for Infectious Disease"/>
            <person name="Ma L.-J."/>
            <person name="Dead R."/>
            <person name="Young S."/>
            <person name="Zeng Q."/>
            <person name="Koehrsen M."/>
            <person name="Alvarado L."/>
            <person name="Berlin A."/>
            <person name="Chapman S.B."/>
            <person name="Chen Z."/>
            <person name="Freedman E."/>
            <person name="Gellesch M."/>
            <person name="Goldberg J."/>
            <person name="Griggs A."/>
            <person name="Gujja S."/>
            <person name="Heilman E.R."/>
            <person name="Heiman D."/>
            <person name="Hepburn T."/>
            <person name="Howarth C."/>
            <person name="Jen D."/>
            <person name="Larson L."/>
            <person name="Mehta T."/>
            <person name="Neiman D."/>
            <person name="Pearson M."/>
            <person name="Roberts A."/>
            <person name="Saif S."/>
            <person name="Shea T."/>
            <person name="Shenoy N."/>
            <person name="Sisk P."/>
            <person name="Stolte C."/>
            <person name="Sykes S."/>
            <person name="Walk T."/>
            <person name="White J."/>
            <person name="Yandava C."/>
            <person name="Haas B."/>
            <person name="Nusbaum C."/>
            <person name="Birren B."/>
        </authorList>
    </citation>
    <scope>NUCLEOTIDE SEQUENCE</scope>
    <source>
        <strain evidence="1">R3-111a-1</strain>
    </source>
</reference>
<dbReference type="InterPro" id="IPR011990">
    <property type="entry name" value="TPR-like_helical_dom_sf"/>
</dbReference>
<reference evidence="2" key="5">
    <citation type="submission" date="2018-04" db="UniProtKB">
        <authorList>
            <consortium name="EnsemblFungi"/>
        </authorList>
    </citation>
    <scope>IDENTIFICATION</scope>
    <source>
        <strain evidence="2">R3-111a-1</strain>
    </source>
</reference>
<dbReference type="Gene3D" id="1.25.40.10">
    <property type="entry name" value="Tetratricopeptide repeat domain"/>
    <property type="match status" value="1"/>
</dbReference>
<keyword evidence="3" id="KW-1185">Reference proteome</keyword>